<dbReference type="Gene3D" id="1.10.3020.10">
    <property type="entry name" value="alpha-amino acid ester hydrolase ( Helical cap domain)"/>
    <property type="match status" value="1"/>
</dbReference>
<keyword evidence="1" id="KW-0378">Hydrolase</keyword>
<reference evidence="4" key="1">
    <citation type="journal article" date="2019" name="Int. J. Syst. Evol. Microbiol.">
        <title>The Global Catalogue of Microorganisms (GCM) 10K type strain sequencing project: providing services to taxonomists for standard genome sequencing and annotation.</title>
        <authorList>
            <consortium name="The Broad Institute Genomics Platform"/>
            <consortium name="The Broad Institute Genome Sequencing Center for Infectious Disease"/>
            <person name="Wu L."/>
            <person name="Ma J."/>
        </authorList>
    </citation>
    <scope>NUCLEOTIDE SEQUENCE [LARGE SCALE GENOMIC DNA]</scope>
    <source>
        <strain evidence="4">JCM 17804</strain>
    </source>
</reference>
<proteinExistence type="predicted"/>
<dbReference type="SUPFAM" id="SSF53474">
    <property type="entry name" value="alpha/beta-Hydrolases"/>
    <property type="match status" value="1"/>
</dbReference>
<feature type="domain" description="Xaa-Pro dipeptidyl-peptidase C-terminal" evidence="2">
    <location>
        <begin position="519"/>
        <end position="751"/>
    </location>
</feature>
<accession>A0ABP8H1P8</accession>
<protein>
    <recommendedName>
        <fullName evidence="2">Xaa-Pro dipeptidyl-peptidase C-terminal domain-containing protein</fullName>
    </recommendedName>
</protein>
<name>A0ABP8H1P8_9BURK</name>
<comment type="caution">
    <text evidence="3">The sequence shown here is derived from an EMBL/GenBank/DDBJ whole genome shotgun (WGS) entry which is preliminary data.</text>
</comment>
<keyword evidence="4" id="KW-1185">Reference proteome</keyword>
<sequence>MSLLAHRARRMLPQWMLLLMLVLVLPGGAWAQNFGFKPPADPDDAAAPELMRDLAQRIVPVYRDTEAESFLANLTALQIVSGTYRAANESNKSLRARNQGKPFNGPVVRAFVDGIYANARAIEANERMGFPNAFARAFQELLAPLDNMQAAAVMARLQIPPASLKEPVQREFDRWRARGSVPQAEAIELVRAWLAYDSRRAYSVLLPELVAAENHVRYVAQTGIRIRVRGAVIHASVVRPGRATGPLPALLRFTLDPAEDDAHQSAVHGYVGVTAYVRGRTPDGRGMVRPFMRDGEDAAAVIEWIARQPWSDGRVAMLGDGYSGFAAWAAALRRPAPLKAIATVAPMAPGIDFPMAGQIYRNSMVRWVQEHAMAGTVRAEGDAAADAAADARWQALDERWYHGRRPYREIDRVLLGRRNRVLRNWLAHPSHDRYWRKFLPSPKQFAQIDIPVLGIAGYYGAEAGALYFHQEHRRHRPEADSTLLLGPYDASTIRHGTATQLRGGTIDPVARVDLPALRYRWLDHVLRGATKPALLQAPVNYQVMGADEWRHVSSLDAPDRTRLRLYLDPHERNGAYGLSASQAEGRGSARLSVDLADRRDDRTPGPAALRSRQLPMRNSIRFVSDPLSQDTEVDGILRGVFDITPSRQDVDLSVSMYEQTASGDHLLLFEPYEFRASYAGHRVRRRLLQAGVRQLLPFTAERATARKLAAGSRIVLVIGIVKRPDRQINYGSGKAVNMETIADAKRPMRVRWHGRSHVELQTGRP</sequence>
<dbReference type="NCBIfam" id="TIGR00976">
    <property type="entry name" value="CocE_NonD"/>
    <property type="match status" value="1"/>
</dbReference>
<organism evidence="3 4">
    <name type="scientific">Variovorax defluvii</name>
    <dbReference type="NCBI Taxonomy" id="913761"/>
    <lineage>
        <taxon>Bacteria</taxon>
        <taxon>Pseudomonadati</taxon>
        <taxon>Pseudomonadota</taxon>
        <taxon>Betaproteobacteria</taxon>
        <taxon>Burkholderiales</taxon>
        <taxon>Comamonadaceae</taxon>
        <taxon>Variovorax</taxon>
    </lineage>
</organism>
<dbReference type="InterPro" id="IPR000383">
    <property type="entry name" value="Xaa-Pro-like_dom"/>
</dbReference>
<dbReference type="Proteomes" id="UP001500975">
    <property type="component" value="Unassembled WGS sequence"/>
</dbReference>
<dbReference type="SUPFAM" id="SSF49785">
    <property type="entry name" value="Galactose-binding domain-like"/>
    <property type="match status" value="1"/>
</dbReference>
<evidence type="ECO:0000313" key="4">
    <source>
        <dbReference type="Proteomes" id="UP001500975"/>
    </source>
</evidence>
<evidence type="ECO:0000313" key="3">
    <source>
        <dbReference type="EMBL" id="GAA4332779.1"/>
    </source>
</evidence>
<gene>
    <name evidence="3" type="ORF">GCM10023165_07550</name>
</gene>
<dbReference type="Gene3D" id="2.60.120.260">
    <property type="entry name" value="Galactose-binding domain-like"/>
    <property type="match status" value="1"/>
</dbReference>
<dbReference type="Pfam" id="PF02129">
    <property type="entry name" value="Peptidase_S15"/>
    <property type="match status" value="1"/>
</dbReference>
<dbReference type="InterPro" id="IPR008979">
    <property type="entry name" value="Galactose-bd-like_sf"/>
</dbReference>
<dbReference type="InterPro" id="IPR013736">
    <property type="entry name" value="Xaa-Pro_dipept_C"/>
</dbReference>
<evidence type="ECO:0000256" key="1">
    <source>
        <dbReference type="ARBA" id="ARBA00022801"/>
    </source>
</evidence>
<dbReference type="RefSeq" id="WP_345535992.1">
    <property type="nucleotide sequence ID" value="NZ_BAABGJ010000007.1"/>
</dbReference>
<evidence type="ECO:0000259" key="2">
    <source>
        <dbReference type="SMART" id="SM00939"/>
    </source>
</evidence>
<dbReference type="Gene3D" id="3.40.50.1820">
    <property type="entry name" value="alpha/beta hydrolase"/>
    <property type="match status" value="1"/>
</dbReference>
<dbReference type="InterPro" id="IPR029058">
    <property type="entry name" value="AB_hydrolase_fold"/>
</dbReference>
<dbReference type="InterPro" id="IPR005674">
    <property type="entry name" value="CocE/Ser_esterase"/>
</dbReference>
<dbReference type="SMART" id="SM00939">
    <property type="entry name" value="PepX_C"/>
    <property type="match status" value="1"/>
</dbReference>
<dbReference type="EMBL" id="BAABGJ010000007">
    <property type="protein sequence ID" value="GAA4332779.1"/>
    <property type="molecule type" value="Genomic_DNA"/>
</dbReference>